<evidence type="ECO:0000256" key="1">
    <source>
        <dbReference type="SAM" id="Phobius"/>
    </source>
</evidence>
<evidence type="ECO:0000313" key="2">
    <source>
        <dbReference type="EMBL" id="PIV42575.1"/>
    </source>
</evidence>
<dbReference type="EMBL" id="PEUA01000043">
    <property type="protein sequence ID" value="PIV42575.1"/>
    <property type="molecule type" value="Genomic_DNA"/>
</dbReference>
<proteinExistence type="predicted"/>
<comment type="caution">
    <text evidence="2">The sequence shown here is derived from an EMBL/GenBank/DDBJ whole genome shotgun (WGS) entry which is preliminary data.</text>
</comment>
<feature type="transmembrane region" description="Helical" evidence="1">
    <location>
        <begin position="45"/>
        <end position="69"/>
    </location>
</feature>
<dbReference type="Proteomes" id="UP000230304">
    <property type="component" value="Unassembled WGS sequence"/>
</dbReference>
<protein>
    <submittedName>
        <fullName evidence="2">Uncharacterized protein</fullName>
    </submittedName>
</protein>
<gene>
    <name evidence="2" type="ORF">COS26_01830</name>
</gene>
<organism evidence="2 3">
    <name type="scientific">Candidatus Nealsonbacteria bacterium CG02_land_8_20_14_3_00_40_11</name>
    <dbReference type="NCBI Taxonomy" id="1974700"/>
    <lineage>
        <taxon>Bacteria</taxon>
        <taxon>Candidatus Nealsoniibacteriota</taxon>
    </lineage>
</organism>
<keyword evidence="1" id="KW-0472">Membrane</keyword>
<keyword evidence="1" id="KW-0812">Transmembrane</keyword>
<accession>A0A2M7D7U5</accession>
<evidence type="ECO:0000313" key="3">
    <source>
        <dbReference type="Proteomes" id="UP000230304"/>
    </source>
</evidence>
<dbReference type="AlphaFoldDB" id="A0A2M7D7U5"/>
<keyword evidence="1" id="KW-1133">Transmembrane helix</keyword>
<feature type="transmembrane region" description="Helical" evidence="1">
    <location>
        <begin position="9"/>
        <end position="29"/>
    </location>
</feature>
<name>A0A2M7D7U5_9BACT</name>
<reference evidence="3" key="1">
    <citation type="submission" date="2017-09" db="EMBL/GenBank/DDBJ databases">
        <title>Depth-based differentiation of microbial function through sediment-hosted aquifers and enrichment of novel symbionts in the deep terrestrial subsurface.</title>
        <authorList>
            <person name="Probst A.J."/>
            <person name="Ladd B."/>
            <person name="Jarett J.K."/>
            <person name="Geller-Mcgrath D.E."/>
            <person name="Sieber C.M.K."/>
            <person name="Emerson J.B."/>
            <person name="Anantharaman K."/>
            <person name="Thomas B.C."/>
            <person name="Malmstrom R."/>
            <person name="Stieglmeier M."/>
            <person name="Klingl A."/>
            <person name="Woyke T."/>
            <person name="Ryan C.M."/>
            <person name="Banfield J.F."/>
        </authorList>
    </citation>
    <scope>NUCLEOTIDE SEQUENCE [LARGE SCALE GENOMIC DNA]</scope>
</reference>
<sequence length="207" mass="23425">MGGELTIQFFLKILIVLLVAASVFGYYIWDLRRKDAETSKIPKKLAWVVSFVVLASIIGGFFIIGTPAVQRDRRFDEQRISDLQTLQNEIVNYWTQKEKLPQNLGELEDSISGFIVLKDPGSDASYEYNVIDPLSFELCAAFKTSSKDFGSTSIGSKYSSMEPSLYRGNVFQQNWEHEAERTCFTRTIDPDLYKLNNGQLKVAAPAQ</sequence>